<feature type="transmembrane region" description="Helical" evidence="6">
    <location>
        <begin position="158"/>
        <end position="177"/>
    </location>
</feature>
<feature type="transmembrane region" description="Helical" evidence="6">
    <location>
        <begin position="208"/>
        <end position="226"/>
    </location>
</feature>
<evidence type="ECO:0000256" key="2">
    <source>
        <dbReference type="ARBA" id="ARBA00022475"/>
    </source>
</evidence>
<evidence type="ECO:0000256" key="3">
    <source>
        <dbReference type="ARBA" id="ARBA00022692"/>
    </source>
</evidence>
<evidence type="ECO:0000256" key="1">
    <source>
        <dbReference type="ARBA" id="ARBA00004651"/>
    </source>
</evidence>
<sequence length="319" mass="34874">MEYRKSILSVAFVIILAVGFAVAPLAHTSGYQIMLASHILVWGLFAISFNMLWGVTGMLSFGQALYYGLGAYSVGLFVKHVGAAWFVPGMFVGLALSVVISLLIGLLVIRVGGVFFTVLTLAFGQLAWQITFRWYDFTGGDDGIQGIIAPGILSDRIVYYYFTLAIVLISIWLLLRLSQSPMGVLLRCVRQNPARVPFLGQSVRMSQLRIYVISCFFTTLAGSLMAGVDNSIHTDMLYWTTSGEVILMSVLGGIGQFFGPLIGAGAIIVIQDIVGARTEYWPLFIGILMMIIVLLFPRGVVGEFQALRIKLTSFARRGG</sequence>
<evidence type="ECO:0000256" key="5">
    <source>
        <dbReference type="ARBA" id="ARBA00023136"/>
    </source>
</evidence>
<dbReference type="PANTHER" id="PTHR30482">
    <property type="entry name" value="HIGH-AFFINITY BRANCHED-CHAIN AMINO ACID TRANSPORT SYSTEM PERMEASE"/>
    <property type="match status" value="1"/>
</dbReference>
<proteinExistence type="predicted"/>
<name>A0A7C4EW96_9BACT</name>
<feature type="transmembrane region" description="Helical" evidence="6">
    <location>
        <begin position="114"/>
        <end position="135"/>
    </location>
</feature>
<evidence type="ECO:0000313" key="7">
    <source>
        <dbReference type="EMBL" id="HGH61853.1"/>
    </source>
</evidence>
<keyword evidence="4 6" id="KW-1133">Transmembrane helix</keyword>
<organism evidence="7">
    <name type="scientific">Desulfomonile tiedjei</name>
    <dbReference type="NCBI Taxonomy" id="2358"/>
    <lineage>
        <taxon>Bacteria</taxon>
        <taxon>Pseudomonadati</taxon>
        <taxon>Thermodesulfobacteriota</taxon>
        <taxon>Desulfomonilia</taxon>
        <taxon>Desulfomonilales</taxon>
        <taxon>Desulfomonilaceae</taxon>
        <taxon>Desulfomonile</taxon>
    </lineage>
</organism>
<keyword evidence="2" id="KW-1003">Cell membrane</keyword>
<feature type="transmembrane region" description="Helical" evidence="6">
    <location>
        <begin position="65"/>
        <end position="85"/>
    </location>
</feature>
<accession>A0A7C4EW96</accession>
<dbReference type="PANTHER" id="PTHR30482:SF17">
    <property type="entry name" value="ABC TRANSPORTER ATP-BINDING PROTEIN"/>
    <property type="match status" value="1"/>
</dbReference>
<feature type="transmembrane region" description="Helical" evidence="6">
    <location>
        <begin position="281"/>
        <end position="301"/>
    </location>
</feature>
<dbReference type="InterPro" id="IPR001851">
    <property type="entry name" value="ABC_transp_permease"/>
</dbReference>
<dbReference type="GO" id="GO:0015658">
    <property type="term" value="F:branched-chain amino acid transmembrane transporter activity"/>
    <property type="evidence" value="ECO:0007669"/>
    <property type="project" value="InterPro"/>
</dbReference>
<dbReference type="InterPro" id="IPR043428">
    <property type="entry name" value="LivM-like"/>
</dbReference>
<protein>
    <submittedName>
        <fullName evidence="7">Branched-chain amino acid ABC transporter permease</fullName>
    </submittedName>
</protein>
<keyword evidence="3 6" id="KW-0812">Transmembrane</keyword>
<evidence type="ECO:0000256" key="4">
    <source>
        <dbReference type="ARBA" id="ARBA00022989"/>
    </source>
</evidence>
<dbReference type="Pfam" id="PF02653">
    <property type="entry name" value="BPD_transp_2"/>
    <property type="match status" value="1"/>
</dbReference>
<comment type="caution">
    <text evidence="7">The sequence shown here is derived from an EMBL/GenBank/DDBJ whole genome shotgun (WGS) entry which is preliminary data.</text>
</comment>
<dbReference type="AlphaFoldDB" id="A0A7C4EW96"/>
<comment type="subcellular location">
    <subcellularLocation>
        <location evidence="1">Cell membrane</location>
        <topology evidence="1">Multi-pass membrane protein</topology>
    </subcellularLocation>
</comment>
<dbReference type="GO" id="GO:0005886">
    <property type="term" value="C:plasma membrane"/>
    <property type="evidence" value="ECO:0007669"/>
    <property type="project" value="UniProtKB-SubCell"/>
</dbReference>
<keyword evidence="5 6" id="KW-0472">Membrane</keyword>
<gene>
    <name evidence="7" type="ORF">ENV54_11215</name>
</gene>
<reference evidence="7" key="1">
    <citation type="journal article" date="2020" name="mSystems">
        <title>Genome- and Community-Level Interaction Insights into Carbon Utilization and Element Cycling Functions of Hydrothermarchaeota in Hydrothermal Sediment.</title>
        <authorList>
            <person name="Zhou Z."/>
            <person name="Liu Y."/>
            <person name="Xu W."/>
            <person name="Pan J."/>
            <person name="Luo Z.H."/>
            <person name="Li M."/>
        </authorList>
    </citation>
    <scope>NUCLEOTIDE SEQUENCE [LARGE SCALE GENOMIC DNA]</scope>
    <source>
        <strain evidence="7">SpSt-769</strain>
    </source>
</reference>
<feature type="transmembrane region" description="Helical" evidence="6">
    <location>
        <begin position="33"/>
        <end position="53"/>
    </location>
</feature>
<feature type="transmembrane region" description="Helical" evidence="6">
    <location>
        <begin position="246"/>
        <end position="269"/>
    </location>
</feature>
<dbReference type="CDD" id="cd06581">
    <property type="entry name" value="TM_PBP1_LivM_like"/>
    <property type="match status" value="1"/>
</dbReference>
<feature type="transmembrane region" description="Helical" evidence="6">
    <location>
        <begin position="7"/>
        <end position="27"/>
    </location>
</feature>
<evidence type="ECO:0000256" key="6">
    <source>
        <dbReference type="SAM" id="Phobius"/>
    </source>
</evidence>
<dbReference type="EMBL" id="DTGT01000363">
    <property type="protein sequence ID" value="HGH61853.1"/>
    <property type="molecule type" value="Genomic_DNA"/>
</dbReference>